<dbReference type="OrthoDB" id="424368at2"/>
<dbReference type="SUPFAM" id="SSF55729">
    <property type="entry name" value="Acyl-CoA N-acyltransferases (Nat)"/>
    <property type="match status" value="1"/>
</dbReference>
<evidence type="ECO:0000313" key="1">
    <source>
        <dbReference type="EMBL" id="TFB13287.1"/>
    </source>
</evidence>
<dbReference type="InterPro" id="IPR016181">
    <property type="entry name" value="Acyl_CoA_acyltransferase"/>
</dbReference>
<dbReference type="AlphaFoldDB" id="A0A4Y8IEP5"/>
<proteinExistence type="predicted"/>
<evidence type="ECO:0000313" key="2">
    <source>
        <dbReference type="Proteomes" id="UP000297975"/>
    </source>
</evidence>
<sequence>MKIRPYEPEDAQATKELFQETIRKVSRHDYNENQVEAWATGFQTIAEWNNPLQNSHSYIVFEDKKNI</sequence>
<evidence type="ECO:0008006" key="3">
    <source>
        <dbReference type="Google" id="ProtNLM"/>
    </source>
</evidence>
<organism evidence="1 2">
    <name type="scientific">Filobacillus milosensis</name>
    <dbReference type="NCBI Taxonomy" id="94137"/>
    <lineage>
        <taxon>Bacteria</taxon>
        <taxon>Bacillati</taxon>
        <taxon>Bacillota</taxon>
        <taxon>Bacilli</taxon>
        <taxon>Bacillales</taxon>
        <taxon>Bacillaceae</taxon>
        <taxon>Filobacillus</taxon>
    </lineage>
</organism>
<dbReference type="Proteomes" id="UP000297975">
    <property type="component" value="Unassembled WGS sequence"/>
</dbReference>
<gene>
    <name evidence="1" type="ORF">E3U55_16275</name>
</gene>
<comment type="caution">
    <text evidence="1">The sequence shown here is derived from an EMBL/GenBank/DDBJ whole genome shotgun (WGS) entry which is preliminary data.</text>
</comment>
<accession>A0A4Y8IEP5</accession>
<name>A0A4Y8IEP5_9BACI</name>
<dbReference type="Gene3D" id="3.40.630.30">
    <property type="match status" value="1"/>
</dbReference>
<keyword evidence="2" id="KW-1185">Reference proteome</keyword>
<dbReference type="RefSeq" id="WP_134341541.1">
    <property type="nucleotide sequence ID" value="NZ_SOPW01000027.1"/>
</dbReference>
<protein>
    <recommendedName>
        <fullName evidence="3">GNAT family N-acetyltransferase</fullName>
    </recommendedName>
</protein>
<reference evidence="1 2" key="1">
    <citation type="submission" date="2019-03" db="EMBL/GenBank/DDBJ databases">
        <authorList>
            <person name="He R.-H."/>
        </authorList>
    </citation>
    <scope>NUCLEOTIDE SEQUENCE [LARGE SCALE GENOMIC DNA]</scope>
    <source>
        <strain evidence="2">SH 714</strain>
    </source>
</reference>
<dbReference type="EMBL" id="SOPW01000027">
    <property type="protein sequence ID" value="TFB13287.1"/>
    <property type="molecule type" value="Genomic_DNA"/>
</dbReference>